<evidence type="ECO:0000256" key="4">
    <source>
        <dbReference type="ARBA" id="ARBA00023315"/>
    </source>
</evidence>
<evidence type="ECO:0000256" key="1">
    <source>
        <dbReference type="ARBA" id="ARBA00007274"/>
    </source>
</evidence>
<dbReference type="SUPFAM" id="SSF51161">
    <property type="entry name" value="Trimeric LpxA-like enzymes"/>
    <property type="match status" value="1"/>
</dbReference>
<gene>
    <name evidence="7" type="ORF">DSM3645_21507</name>
</gene>
<dbReference type="GO" id="GO:0008870">
    <property type="term" value="F:galactoside O-acetyltransferase activity"/>
    <property type="evidence" value="ECO:0007669"/>
    <property type="project" value="TreeGrafter"/>
</dbReference>
<proteinExistence type="inferred from homology"/>
<dbReference type="OrthoDB" id="285017at2"/>
<evidence type="ECO:0000256" key="2">
    <source>
        <dbReference type="ARBA" id="ARBA00022679"/>
    </source>
</evidence>
<keyword evidence="4 5" id="KW-0012">Acyltransferase</keyword>
<dbReference type="Pfam" id="PF00132">
    <property type="entry name" value="Hexapep"/>
    <property type="match status" value="1"/>
</dbReference>
<dbReference type="SMART" id="SM01266">
    <property type="entry name" value="Mac"/>
    <property type="match status" value="1"/>
</dbReference>
<name>A3ZR95_9BACT</name>
<dbReference type="InterPro" id="IPR039369">
    <property type="entry name" value="LacA-like"/>
</dbReference>
<comment type="caution">
    <text evidence="7">The sequence shown here is derived from an EMBL/GenBank/DDBJ whole genome shotgun (WGS) entry which is preliminary data.</text>
</comment>
<evidence type="ECO:0000259" key="6">
    <source>
        <dbReference type="SMART" id="SM01266"/>
    </source>
</evidence>
<dbReference type="Proteomes" id="UP000004358">
    <property type="component" value="Unassembled WGS sequence"/>
</dbReference>
<dbReference type="eggNOG" id="COG0110">
    <property type="taxonomic scope" value="Bacteria"/>
</dbReference>
<organism evidence="7 8">
    <name type="scientific">Blastopirellula marina DSM 3645</name>
    <dbReference type="NCBI Taxonomy" id="314230"/>
    <lineage>
        <taxon>Bacteria</taxon>
        <taxon>Pseudomonadati</taxon>
        <taxon>Planctomycetota</taxon>
        <taxon>Planctomycetia</taxon>
        <taxon>Pirellulales</taxon>
        <taxon>Pirellulaceae</taxon>
        <taxon>Blastopirellula</taxon>
    </lineage>
</organism>
<dbReference type="EMBL" id="AANZ01000006">
    <property type="protein sequence ID" value="EAQ81191.1"/>
    <property type="molecule type" value="Genomic_DNA"/>
</dbReference>
<dbReference type="FunFam" id="2.160.10.10:FF:000008">
    <property type="entry name" value="Maltose O-acetyltransferase"/>
    <property type="match status" value="1"/>
</dbReference>
<dbReference type="PROSITE" id="PS00101">
    <property type="entry name" value="HEXAPEP_TRANSFERASES"/>
    <property type="match status" value="1"/>
</dbReference>
<dbReference type="PANTHER" id="PTHR43017">
    <property type="entry name" value="GALACTOSIDE O-ACETYLTRANSFERASE"/>
    <property type="match status" value="1"/>
</dbReference>
<dbReference type="InterPro" id="IPR018357">
    <property type="entry name" value="Hexapep_transf_CS"/>
</dbReference>
<dbReference type="AlphaFoldDB" id="A3ZR95"/>
<evidence type="ECO:0000256" key="5">
    <source>
        <dbReference type="RuleBase" id="RU367021"/>
    </source>
</evidence>
<dbReference type="RefSeq" id="WP_002652201.1">
    <property type="nucleotide sequence ID" value="NZ_CH672376.1"/>
</dbReference>
<evidence type="ECO:0000256" key="3">
    <source>
        <dbReference type="ARBA" id="ARBA00022737"/>
    </source>
</evidence>
<comment type="similarity">
    <text evidence="1 5">Belongs to the transferase hexapeptide repeat family.</text>
</comment>
<dbReference type="Gene3D" id="2.160.10.10">
    <property type="entry name" value="Hexapeptide repeat proteins"/>
    <property type="match status" value="1"/>
</dbReference>
<dbReference type="STRING" id="314230.DSM3645_21507"/>
<dbReference type="InterPro" id="IPR001451">
    <property type="entry name" value="Hexapep"/>
</dbReference>
<dbReference type="InterPro" id="IPR024688">
    <property type="entry name" value="Mac_dom"/>
</dbReference>
<keyword evidence="3" id="KW-0677">Repeat</keyword>
<reference evidence="7 8" key="1">
    <citation type="submission" date="2006-02" db="EMBL/GenBank/DDBJ databases">
        <authorList>
            <person name="Amann R."/>
            <person name="Ferriera S."/>
            <person name="Johnson J."/>
            <person name="Kravitz S."/>
            <person name="Halpern A."/>
            <person name="Remington K."/>
            <person name="Beeson K."/>
            <person name="Tran B."/>
            <person name="Rogers Y.-H."/>
            <person name="Friedman R."/>
            <person name="Venter J.C."/>
        </authorList>
    </citation>
    <scope>NUCLEOTIDE SEQUENCE [LARGE SCALE GENOMIC DNA]</scope>
    <source>
        <strain evidence="7 8">DSM 3645</strain>
    </source>
</reference>
<feature type="domain" description="Maltose/galactoside acetyltransferase" evidence="6">
    <location>
        <begin position="5"/>
        <end position="59"/>
    </location>
</feature>
<sequence>MPTEREKMLAGELYDALAPQLTAARARAEDLCYDFNATRQRQSAERREILQQLLGDGGDSAWIQPPFFCDYGTNIYLGERVYFNFNCIVLDVCEVRIGDFTFLGPGVHLYTATHPLNAQLRRTQEFGKPITIGSDVWIGGGAIICPGVNIGSKTVIGAGSVVTKTIPPGVLAAGNPCRVIRDLAP</sequence>
<dbReference type="EC" id="2.3.1.-" evidence="5"/>
<accession>A3ZR95</accession>
<evidence type="ECO:0000313" key="8">
    <source>
        <dbReference type="Proteomes" id="UP000004358"/>
    </source>
</evidence>
<dbReference type="InterPro" id="IPR011004">
    <property type="entry name" value="Trimer_LpxA-like_sf"/>
</dbReference>
<dbReference type="CDD" id="cd03357">
    <property type="entry name" value="LbH_MAT_GAT"/>
    <property type="match status" value="1"/>
</dbReference>
<dbReference type="Pfam" id="PF12464">
    <property type="entry name" value="Mac"/>
    <property type="match status" value="1"/>
</dbReference>
<keyword evidence="2 5" id="KW-0808">Transferase</keyword>
<protein>
    <recommendedName>
        <fullName evidence="5">Acetyltransferase</fullName>
        <ecNumber evidence="5">2.3.1.-</ecNumber>
    </recommendedName>
</protein>
<dbReference type="PANTHER" id="PTHR43017:SF1">
    <property type="entry name" value="ACETYLTRANSFERASE YJL218W-RELATED"/>
    <property type="match status" value="1"/>
</dbReference>
<dbReference type="HOGENOM" id="CLU_051638_3_0_0"/>
<evidence type="ECO:0000313" key="7">
    <source>
        <dbReference type="EMBL" id="EAQ81191.1"/>
    </source>
</evidence>